<keyword evidence="3" id="KW-0732">Signal</keyword>
<dbReference type="Gene3D" id="2.60.40.10">
    <property type="entry name" value="Immunoglobulins"/>
    <property type="match status" value="3"/>
</dbReference>
<gene>
    <name evidence="10" type="ORF">MNOR_LOCUS6803</name>
</gene>
<comment type="caution">
    <text evidence="10">The sequence shown here is derived from an EMBL/GenBank/DDBJ whole genome shotgun (WGS) entry which is preliminary data.</text>
</comment>
<dbReference type="PROSITE" id="PS50835">
    <property type="entry name" value="IG_LIKE"/>
    <property type="match status" value="3"/>
</dbReference>
<evidence type="ECO:0000256" key="8">
    <source>
        <dbReference type="ARBA" id="ARBA00023319"/>
    </source>
</evidence>
<feature type="domain" description="Ig-like" evidence="9">
    <location>
        <begin position="144"/>
        <end position="237"/>
    </location>
</feature>
<feature type="domain" description="Ig-like" evidence="9">
    <location>
        <begin position="42"/>
        <end position="127"/>
    </location>
</feature>
<feature type="non-terminal residue" evidence="10">
    <location>
        <position position="349"/>
    </location>
</feature>
<evidence type="ECO:0000256" key="4">
    <source>
        <dbReference type="ARBA" id="ARBA00022737"/>
    </source>
</evidence>
<keyword evidence="4" id="KW-0677">Repeat</keyword>
<dbReference type="InterPro" id="IPR051170">
    <property type="entry name" value="Neural/epithelial_adhesion"/>
</dbReference>
<dbReference type="PANTHER" id="PTHR12231">
    <property type="entry name" value="CTX-RELATED TYPE I TRANSMEMBRANE PROTEIN"/>
    <property type="match status" value="1"/>
</dbReference>
<dbReference type="AlphaFoldDB" id="A0AAV2Q1T9"/>
<name>A0AAV2Q1T9_MEGNR</name>
<dbReference type="EMBL" id="CAXKWB010002876">
    <property type="protein sequence ID" value="CAL4067920.1"/>
    <property type="molecule type" value="Genomic_DNA"/>
</dbReference>
<dbReference type="InterPro" id="IPR007110">
    <property type="entry name" value="Ig-like_dom"/>
</dbReference>
<dbReference type="GO" id="GO:0043005">
    <property type="term" value="C:neuron projection"/>
    <property type="evidence" value="ECO:0007669"/>
    <property type="project" value="TreeGrafter"/>
</dbReference>
<comment type="subcellular location">
    <subcellularLocation>
        <location evidence="1">Cell membrane</location>
    </subcellularLocation>
</comment>
<evidence type="ECO:0000256" key="2">
    <source>
        <dbReference type="ARBA" id="ARBA00022475"/>
    </source>
</evidence>
<dbReference type="InterPro" id="IPR013783">
    <property type="entry name" value="Ig-like_fold"/>
</dbReference>
<dbReference type="SMART" id="SM00409">
    <property type="entry name" value="IG"/>
    <property type="match status" value="3"/>
</dbReference>
<dbReference type="InterPro" id="IPR003598">
    <property type="entry name" value="Ig_sub2"/>
</dbReference>
<protein>
    <recommendedName>
        <fullName evidence="9">Ig-like domain-containing protein</fullName>
    </recommendedName>
</protein>
<evidence type="ECO:0000259" key="9">
    <source>
        <dbReference type="PROSITE" id="PS50835"/>
    </source>
</evidence>
<evidence type="ECO:0000313" key="10">
    <source>
        <dbReference type="EMBL" id="CAL4067920.1"/>
    </source>
</evidence>
<keyword evidence="6" id="KW-1015">Disulfide bond</keyword>
<feature type="domain" description="Ig-like" evidence="9">
    <location>
        <begin position="248"/>
        <end position="341"/>
    </location>
</feature>
<keyword evidence="8" id="KW-0393">Immunoglobulin domain</keyword>
<dbReference type="PANTHER" id="PTHR12231:SF105">
    <property type="entry name" value="LACHESIN-LIKE PROTEIN"/>
    <property type="match status" value="1"/>
</dbReference>
<dbReference type="SUPFAM" id="SSF48726">
    <property type="entry name" value="Immunoglobulin"/>
    <property type="match status" value="3"/>
</dbReference>
<evidence type="ECO:0000256" key="6">
    <source>
        <dbReference type="ARBA" id="ARBA00023157"/>
    </source>
</evidence>
<keyword evidence="7" id="KW-0325">Glycoprotein</keyword>
<dbReference type="InterPro" id="IPR003599">
    <property type="entry name" value="Ig_sub"/>
</dbReference>
<evidence type="ECO:0000256" key="3">
    <source>
        <dbReference type="ARBA" id="ARBA00022729"/>
    </source>
</evidence>
<keyword evidence="2" id="KW-1003">Cell membrane</keyword>
<evidence type="ECO:0000256" key="1">
    <source>
        <dbReference type="ARBA" id="ARBA00004236"/>
    </source>
</evidence>
<sequence length="349" mass="39080">MTSICAELYVCGTLCLYMCGTLYCSVVSNEILAVSSGAKLEPQFMEPIENVTVVVGREAVLSCVVDNLDDYRVGWLKSDTQTILSLQKRVVTHNTRVSITHDEHRTWSLHIKQVKETDRGCYMCQINTPIMKNQVGCLEVLVPPDIMDSETSADTTVNEGENVNLRCRAVGYPQPEITWRREDGRTIRLQPASGTTIINLKTGEEVRGENLTLESVSRQQMGAYLCIASNQVPPTVSKRIILSVNFSPVVSVNEQLIGSPLGKDVTVECRVEAFPHSVNYWQKEEFKEEMLLKGDKYNIREDTDSYRVTMVLTIKHFTNEDPGHYKCISSNSLGQAETVVNVYAIETPS</sequence>
<reference evidence="10 11" key="1">
    <citation type="submission" date="2024-05" db="EMBL/GenBank/DDBJ databases">
        <authorList>
            <person name="Wallberg A."/>
        </authorList>
    </citation>
    <scope>NUCLEOTIDE SEQUENCE [LARGE SCALE GENOMIC DNA]</scope>
</reference>
<accession>A0AAV2Q1T9</accession>
<evidence type="ECO:0000313" key="11">
    <source>
        <dbReference type="Proteomes" id="UP001497623"/>
    </source>
</evidence>
<keyword evidence="11" id="KW-1185">Reference proteome</keyword>
<dbReference type="Pfam" id="PF07679">
    <property type="entry name" value="I-set"/>
    <property type="match status" value="2"/>
</dbReference>
<dbReference type="FunFam" id="2.60.40.10:FF:000328">
    <property type="entry name" value="CLUMA_CG000981, isoform A"/>
    <property type="match status" value="1"/>
</dbReference>
<proteinExistence type="predicted"/>
<keyword evidence="5" id="KW-0472">Membrane</keyword>
<evidence type="ECO:0000256" key="7">
    <source>
        <dbReference type="ARBA" id="ARBA00023180"/>
    </source>
</evidence>
<evidence type="ECO:0000256" key="5">
    <source>
        <dbReference type="ARBA" id="ARBA00023136"/>
    </source>
</evidence>
<dbReference type="InterPro" id="IPR036179">
    <property type="entry name" value="Ig-like_dom_sf"/>
</dbReference>
<dbReference type="GO" id="GO:0005886">
    <property type="term" value="C:plasma membrane"/>
    <property type="evidence" value="ECO:0007669"/>
    <property type="project" value="UniProtKB-SubCell"/>
</dbReference>
<dbReference type="SMART" id="SM00408">
    <property type="entry name" value="IGc2"/>
    <property type="match status" value="3"/>
</dbReference>
<organism evidence="10 11">
    <name type="scientific">Meganyctiphanes norvegica</name>
    <name type="common">Northern krill</name>
    <name type="synonym">Thysanopoda norvegica</name>
    <dbReference type="NCBI Taxonomy" id="48144"/>
    <lineage>
        <taxon>Eukaryota</taxon>
        <taxon>Metazoa</taxon>
        <taxon>Ecdysozoa</taxon>
        <taxon>Arthropoda</taxon>
        <taxon>Crustacea</taxon>
        <taxon>Multicrustacea</taxon>
        <taxon>Malacostraca</taxon>
        <taxon>Eumalacostraca</taxon>
        <taxon>Eucarida</taxon>
        <taxon>Euphausiacea</taxon>
        <taxon>Euphausiidae</taxon>
        <taxon>Meganyctiphanes</taxon>
    </lineage>
</organism>
<dbReference type="Pfam" id="PF13927">
    <property type="entry name" value="Ig_3"/>
    <property type="match status" value="1"/>
</dbReference>
<dbReference type="InterPro" id="IPR013098">
    <property type="entry name" value="Ig_I-set"/>
</dbReference>
<dbReference type="Proteomes" id="UP001497623">
    <property type="component" value="Unassembled WGS sequence"/>
</dbReference>